<evidence type="ECO:0000256" key="6">
    <source>
        <dbReference type="ARBA" id="ARBA00022692"/>
    </source>
</evidence>
<reference evidence="23" key="1">
    <citation type="journal article" date="2016" name="Nat. Commun.">
        <title>Genome analysis of three Pneumocystis species reveals adaptation mechanisms to life exclusively in mammalian hosts.</title>
        <authorList>
            <person name="Ma L."/>
            <person name="Chen Z."/>
            <person name="Huang D.W."/>
            <person name="Kutty G."/>
            <person name="Ishihara M."/>
            <person name="Wang H."/>
            <person name="Abouelleil A."/>
            <person name="Bishop L."/>
            <person name="Davey E."/>
            <person name="Deng R."/>
            <person name="Deng X."/>
            <person name="Fan L."/>
            <person name="Fantoni G."/>
            <person name="Fitzgerald M."/>
            <person name="Gogineni E."/>
            <person name="Goldberg J.M."/>
            <person name="Handley G."/>
            <person name="Hu X."/>
            <person name="Huber C."/>
            <person name="Jiao X."/>
            <person name="Jones K."/>
            <person name="Levin J.Z."/>
            <person name="Liu Y."/>
            <person name="Macdonald P."/>
            <person name="Melnikov A."/>
            <person name="Raley C."/>
            <person name="Sassi M."/>
            <person name="Sherman B.T."/>
            <person name="Song X."/>
            <person name="Sykes S."/>
            <person name="Tran B."/>
            <person name="Walsh L."/>
            <person name="Xia Y."/>
            <person name="Yang J."/>
            <person name="Young S."/>
            <person name="Zeng Q."/>
            <person name="Zheng X."/>
            <person name="Stephens R."/>
            <person name="Nusbaum C."/>
            <person name="Birren B.W."/>
            <person name="Azadi P."/>
            <person name="Lempicki R.A."/>
            <person name="Cuomo C.A."/>
            <person name="Kovacs J.A."/>
        </authorList>
    </citation>
    <scope>NUCLEOTIDE SEQUENCE [LARGE SCALE GENOMIC DNA]</scope>
    <source>
        <strain evidence="23">B123</strain>
    </source>
</reference>
<dbReference type="Gene3D" id="1.20.1440.180">
    <property type="entry name" value="KEN domain"/>
    <property type="match status" value="1"/>
</dbReference>
<dbReference type="AlphaFoldDB" id="M7NW11"/>
<keyword evidence="9" id="KW-0547">Nucleotide-binding</keyword>
<keyword evidence="11" id="KW-0378">Hydrolase</keyword>
<dbReference type="GeneID" id="19894208"/>
<keyword evidence="16" id="KW-0325">Glycoprotein</keyword>
<evidence type="ECO:0000313" key="23">
    <source>
        <dbReference type="Proteomes" id="UP000011958"/>
    </source>
</evidence>
<dbReference type="InterPro" id="IPR010513">
    <property type="entry name" value="KEN_dom"/>
</dbReference>
<dbReference type="InterPro" id="IPR011047">
    <property type="entry name" value="Quinoprotein_ADH-like_sf"/>
</dbReference>
<feature type="domain" description="Protein kinase" evidence="20">
    <location>
        <begin position="579"/>
        <end position="875"/>
    </location>
</feature>
<evidence type="ECO:0000256" key="4">
    <source>
        <dbReference type="ARBA" id="ARBA00022527"/>
    </source>
</evidence>
<dbReference type="GO" id="GO:0070059">
    <property type="term" value="P:intrinsic apoptotic signaling pathway in response to endoplasmic reticulum stress"/>
    <property type="evidence" value="ECO:0007669"/>
    <property type="project" value="TreeGrafter"/>
</dbReference>
<evidence type="ECO:0000256" key="16">
    <source>
        <dbReference type="ARBA" id="ARBA00023180"/>
    </source>
</evidence>
<feature type="transmembrane region" description="Helical" evidence="19">
    <location>
        <begin position="410"/>
        <end position="426"/>
    </location>
</feature>
<dbReference type="InterPro" id="IPR008271">
    <property type="entry name" value="Ser/Thr_kinase_AS"/>
</dbReference>
<dbReference type="EMBL" id="AFWA02000001">
    <property type="protein sequence ID" value="EMR11497.1"/>
    <property type="molecule type" value="Genomic_DNA"/>
</dbReference>
<dbReference type="GO" id="GO:0016787">
    <property type="term" value="F:hydrolase activity"/>
    <property type="evidence" value="ECO:0007669"/>
    <property type="project" value="UniProtKB-KW"/>
</dbReference>
<comment type="cofactor">
    <cofactor evidence="1">
        <name>Mg(2+)</name>
        <dbReference type="ChEBI" id="CHEBI:18420"/>
    </cofactor>
</comment>
<sequence>MDIVYENFYEKFFNSIEWPSKSHLISKDLSGLSFTDLALLVTTDGDLYGINRDDGEINWIIKGLNSIIKSERNLVKIDNLSEDYIQRISNNVDFFWFLEPAGDGSIYIFDFRIGIHKFPFNIKQLIKLSPYSFPGDDKVYIGKKETSLFVVNVNTGKIYQSFGSGHEYDDAFHCFSNEVFGESYDKQCNFSDFDDKNVLKIGRIDYILNVYSGNRLLWNVSYSEWVPSFINVNFENKYFSMFDGKYILSTHNGAVFQRNITGTTSSIIWSKKLDSPVTKVFDILSFTPISIYQQSELDNQHTFIMVEQPTDFIFKMFNRTYNRYVFINTTQIGNWYALSEEKFPLIKEASLSQWYNATINFGKLGILPLHKDLIGLHKISYDVAQILTIDSSLEPLKIDYFLDKSYNLKYRYIFYIFFVIGLLIYFSWRWGFYQFILWLKVKFFTCIIYVKKKNIQQFLVNILTIFGRKKNKEYENVFENFNEIVLNDDNILFSKDENLKMLHLKKRKKTVRKNKKYKKVIENMSCVDTAEEMSENEYFKNKIEYHNNNLENSSLDLFEFKAYDSIEKIEFPLVINSLEITNKILGYGSHGTIVYEGSFEGRKVAVKRILLDFYEVAFREITLLQESDGHPNVIRYYCKQKSDKFLYIALELCSASLYDIIERSHEFSWLLMSMNVSDILYQIASGIQYLHSLKIIHRDIKPQNILVAPLYANSDNNKDGEQVNRVRIMISDFGLCKKLEFDQNSFKVTTSQLSGTIGWRAPELFYEKMNVDKFQENISDLEIKSLSSFQNHKVGRAIDIFSMGCVFYYVLTNGMHPFGEYYLREGNIVKGTANYSHLDFLGNESFLAKDLISKMLNLDPKKRPDAEFVVKHPYFWSSEKKLSFLIDTSDRFETERRQSPSELLQFLEKDVLKIIGRNWLKKINKHILENPGRFRKYDGTKLLDLLRILRNKKNHYQNLPLHIQEILGPPPDLYLSYFMTRFPYLLLHCYYIVKRFLDKENMHQLASYF</sequence>
<evidence type="ECO:0000256" key="7">
    <source>
        <dbReference type="ARBA" id="ARBA00022723"/>
    </source>
</evidence>
<dbReference type="SMART" id="SM00580">
    <property type="entry name" value="PUG"/>
    <property type="match status" value="1"/>
</dbReference>
<dbReference type="Pfam" id="PF00069">
    <property type="entry name" value="Pkinase"/>
    <property type="match status" value="1"/>
</dbReference>
<evidence type="ECO:0000256" key="5">
    <source>
        <dbReference type="ARBA" id="ARBA00022679"/>
    </source>
</evidence>
<keyword evidence="14 19" id="KW-1133">Transmembrane helix</keyword>
<dbReference type="PROSITE" id="PS51392">
    <property type="entry name" value="KEN"/>
    <property type="match status" value="1"/>
</dbReference>
<evidence type="ECO:0000256" key="15">
    <source>
        <dbReference type="ARBA" id="ARBA00023136"/>
    </source>
</evidence>
<dbReference type="SMART" id="SM00220">
    <property type="entry name" value="S_TKc"/>
    <property type="match status" value="1"/>
</dbReference>
<dbReference type="SUPFAM" id="SSF56112">
    <property type="entry name" value="Protein kinase-like (PK-like)"/>
    <property type="match status" value="1"/>
</dbReference>
<dbReference type="GO" id="GO:0005524">
    <property type="term" value="F:ATP binding"/>
    <property type="evidence" value="ECO:0007669"/>
    <property type="project" value="UniProtKB-KW"/>
</dbReference>
<dbReference type="GO" id="GO:0036498">
    <property type="term" value="P:IRE1-mediated unfolded protein response"/>
    <property type="evidence" value="ECO:0007669"/>
    <property type="project" value="EnsemblFungi"/>
</dbReference>
<dbReference type="FunFam" id="1.10.510.10:FF:000572">
    <property type="entry name" value="Serine/threonine-protein kinase/endoribonuclease IRE1"/>
    <property type="match status" value="1"/>
</dbReference>
<dbReference type="InterPro" id="IPR000719">
    <property type="entry name" value="Prot_kinase_dom"/>
</dbReference>
<name>M7NW11_PNEMU</name>
<evidence type="ECO:0000256" key="9">
    <source>
        <dbReference type="ARBA" id="ARBA00022741"/>
    </source>
</evidence>
<dbReference type="PROSITE" id="PS50011">
    <property type="entry name" value="PROTEIN_KINASE_DOM"/>
    <property type="match status" value="1"/>
</dbReference>
<keyword evidence="8" id="KW-0732">Signal</keyword>
<dbReference type="InterPro" id="IPR011009">
    <property type="entry name" value="Kinase-like_dom_sf"/>
</dbReference>
<dbReference type="OrthoDB" id="63989at2759"/>
<dbReference type="OMA" id="IRYYCSE"/>
<keyword evidence="15 19" id="KW-0472">Membrane</keyword>
<dbReference type="VEuPathDB" id="FungiDB:PNEG_00510"/>
<comment type="catalytic activity">
    <reaction evidence="17">
        <text>L-threonyl-[protein] + ATP = O-phospho-L-threonyl-[protein] + ADP + H(+)</text>
        <dbReference type="Rhea" id="RHEA:46608"/>
        <dbReference type="Rhea" id="RHEA-COMP:11060"/>
        <dbReference type="Rhea" id="RHEA-COMP:11605"/>
        <dbReference type="ChEBI" id="CHEBI:15378"/>
        <dbReference type="ChEBI" id="CHEBI:30013"/>
        <dbReference type="ChEBI" id="CHEBI:30616"/>
        <dbReference type="ChEBI" id="CHEBI:61977"/>
        <dbReference type="ChEBI" id="CHEBI:456216"/>
        <dbReference type="EC" id="2.7.11.1"/>
    </reaction>
    <physiologicalReaction direction="left-to-right" evidence="17">
        <dbReference type="Rhea" id="RHEA:46609"/>
    </physiologicalReaction>
</comment>
<dbReference type="PANTHER" id="PTHR13954:SF6">
    <property type="entry name" value="NON-SPECIFIC SERINE_THREONINE PROTEIN KINASE"/>
    <property type="match status" value="1"/>
</dbReference>
<evidence type="ECO:0000256" key="19">
    <source>
        <dbReference type="SAM" id="Phobius"/>
    </source>
</evidence>
<comment type="catalytic activity">
    <reaction evidence="18">
        <text>L-seryl-[protein] + ATP = O-phospho-L-seryl-[protein] + ADP + H(+)</text>
        <dbReference type="Rhea" id="RHEA:17989"/>
        <dbReference type="Rhea" id="RHEA-COMP:9863"/>
        <dbReference type="Rhea" id="RHEA-COMP:11604"/>
        <dbReference type="ChEBI" id="CHEBI:15378"/>
        <dbReference type="ChEBI" id="CHEBI:29999"/>
        <dbReference type="ChEBI" id="CHEBI:30616"/>
        <dbReference type="ChEBI" id="CHEBI:83421"/>
        <dbReference type="ChEBI" id="CHEBI:456216"/>
        <dbReference type="EC" id="2.7.11.1"/>
    </reaction>
    <physiologicalReaction direction="left-to-right" evidence="18">
        <dbReference type="Rhea" id="RHEA:17990"/>
    </physiologicalReaction>
</comment>
<keyword evidence="4" id="KW-0723">Serine/threonine-protein kinase</keyword>
<organism evidence="22 23">
    <name type="scientific">Pneumocystis murina (strain B123)</name>
    <name type="common">Mouse pneumocystis pneumonia agent</name>
    <name type="synonym">Pneumocystis carinii f. sp. muris</name>
    <dbReference type="NCBI Taxonomy" id="1069680"/>
    <lineage>
        <taxon>Eukaryota</taxon>
        <taxon>Fungi</taxon>
        <taxon>Dikarya</taxon>
        <taxon>Ascomycota</taxon>
        <taxon>Taphrinomycotina</taxon>
        <taxon>Pneumocystomycetes</taxon>
        <taxon>Pneumocystaceae</taxon>
        <taxon>Pneumocystis</taxon>
    </lineage>
</organism>
<evidence type="ECO:0000256" key="8">
    <source>
        <dbReference type="ARBA" id="ARBA00022729"/>
    </source>
</evidence>
<evidence type="ECO:0000256" key="14">
    <source>
        <dbReference type="ARBA" id="ARBA00022989"/>
    </source>
</evidence>
<accession>M7NW11</accession>
<dbReference type="FunFam" id="3.30.200.20:FF:000077">
    <property type="entry name" value="Putative Serine/threonine-protein kinase/endoribonuclease IRE1"/>
    <property type="match status" value="1"/>
</dbReference>
<dbReference type="GO" id="GO:0046872">
    <property type="term" value="F:metal ion binding"/>
    <property type="evidence" value="ECO:0007669"/>
    <property type="project" value="UniProtKB-KW"/>
</dbReference>
<dbReference type="InterPro" id="IPR045133">
    <property type="entry name" value="IRE1/2-like"/>
</dbReference>
<keyword evidence="10" id="KW-0418">Kinase</keyword>
<evidence type="ECO:0000256" key="2">
    <source>
        <dbReference type="ARBA" id="ARBA00004479"/>
    </source>
</evidence>
<dbReference type="InterPro" id="IPR038357">
    <property type="entry name" value="KEN_sf"/>
</dbReference>
<evidence type="ECO:0000256" key="1">
    <source>
        <dbReference type="ARBA" id="ARBA00001946"/>
    </source>
</evidence>
<keyword evidence="12" id="KW-0067">ATP-binding</keyword>
<dbReference type="EC" id="2.7.11.1" evidence="3"/>
<evidence type="ECO:0000259" key="21">
    <source>
        <dbReference type="PROSITE" id="PS51392"/>
    </source>
</evidence>
<gene>
    <name evidence="22" type="ORF">PNEG_00510</name>
</gene>
<dbReference type="eggNOG" id="KOG1027">
    <property type="taxonomic scope" value="Eukaryota"/>
</dbReference>
<dbReference type="PANTHER" id="PTHR13954">
    <property type="entry name" value="IRE1-RELATED"/>
    <property type="match status" value="1"/>
</dbReference>
<dbReference type="CDD" id="cd10422">
    <property type="entry name" value="RNase_Ire1"/>
    <property type="match status" value="1"/>
</dbReference>
<keyword evidence="23" id="KW-1185">Reference proteome</keyword>
<dbReference type="Pfam" id="PF06479">
    <property type="entry name" value="Ribonuc_2-5A"/>
    <property type="match status" value="1"/>
</dbReference>
<proteinExistence type="predicted"/>
<dbReference type="GO" id="GO:0004521">
    <property type="term" value="F:RNA endonuclease activity"/>
    <property type="evidence" value="ECO:0007669"/>
    <property type="project" value="EnsemblFungi"/>
</dbReference>
<dbReference type="GO" id="GO:0010628">
    <property type="term" value="P:positive regulation of gene expression"/>
    <property type="evidence" value="ECO:0007669"/>
    <property type="project" value="EnsemblFungi"/>
</dbReference>
<dbReference type="STRING" id="1069680.M7NW11"/>
<evidence type="ECO:0000259" key="20">
    <source>
        <dbReference type="PROSITE" id="PS50011"/>
    </source>
</evidence>
<dbReference type="HOGENOM" id="CLU_004875_2_1_1"/>
<evidence type="ECO:0000256" key="18">
    <source>
        <dbReference type="ARBA" id="ARBA00048977"/>
    </source>
</evidence>
<evidence type="ECO:0000256" key="10">
    <source>
        <dbReference type="ARBA" id="ARBA00022777"/>
    </source>
</evidence>
<feature type="domain" description="KEN" evidence="21">
    <location>
        <begin position="878"/>
        <end position="1009"/>
    </location>
</feature>
<keyword evidence="7" id="KW-0479">Metal-binding</keyword>
<dbReference type="GO" id="GO:0004674">
    <property type="term" value="F:protein serine/threonine kinase activity"/>
    <property type="evidence" value="ECO:0007669"/>
    <property type="project" value="UniProtKB-KW"/>
</dbReference>
<dbReference type="GO" id="GO:1990604">
    <property type="term" value="C:IRE1-TRAF2-ASK1 complex"/>
    <property type="evidence" value="ECO:0007669"/>
    <property type="project" value="TreeGrafter"/>
</dbReference>
<dbReference type="Gene3D" id="1.10.510.10">
    <property type="entry name" value="Transferase(Phosphotransferase) domain 1"/>
    <property type="match status" value="1"/>
</dbReference>
<evidence type="ECO:0000313" key="22">
    <source>
        <dbReference type="EMBL" id="EMR11497.1"/>
    </source>
</evidence>
<keyword evidence="13" id="KW-0460">Magnesium</keyword>
<evidence type="ECO:0000256" key="3">
    <source>
        <dbReference type="ARBA" id="ARBA00012513"/>
    </source>
</evidence>
<protein>
    <recommendedName>
        <fullName evidence="3">non-specific serine/threonine protein kinase</fullName>
        <ecNumber evidence="3">2.7.11.1</ecNumber>
    </recommendedName>
</protein>
<evidence type="ECO:0000256" key="17">
    <source>
        <dbReference type="ARBA" id="ARBA00048659"/>
    </source>
</evidence>
<keyword evidence="6 19" id="KW-0812">Transmembrane</keyword>
<keyword evidence="5" id="KW-0808">Transferase</keyword>
<dbReference type="GO" id="GO:0006397">
    <property type="term" value="P:mRNA processing"/>
    <property type="evidence" value="ECO:0007669"/>
    <property type="project" value="InterPro"/>
</dbReference>
<dbReference type="PROSITE" id="PS00108">
    <property type="entry name" value="PROTEIN_KINASE_ST"/>
    <property type="match status" value="1"/>
</dbReference>
<dbReference type="GO" id="GO:0051082">
    <property type="term" value="F:unfolded protein binding"/>
    <property type="evidence" value="ECO:0007669"/>
    <property type="project" value="TreeGrafter"/>
</dbReference>
<dbReference type="RefSeq" id="XP_007872398.1">
    <property type="nucleotide sequence ID" value="XM_007874207.1"/>
</dbReference>
<dbReference type="SUPFAM" id="SSF50998">
    <property type="entry name" value="Quinoprotein alcohol dehydrogenase-like"/>
    <property type="match status" value="1"/>
</dbReference>
<dbReference type="GO" id="GO:0140501">
    <property type="term" value="P:positive regulation of reticulophagy"/>
    <property type="evidence" value="ECO:0007669"/>
    <property type="project" value="EnsemblFungi"/>
</dbReference>
<comment type="subcellular location">
    <subcellularLocation>
        <location evidence="2">Membrane</location>
        <topology evidence="2">Single-pass type I membrane protein</topology>
    </subcellularLocation>
</comment>
<dbReference type="CDD" id="cd13982">
    <property type="entry name" value="STKc_IRE1"/>
    <property type="match status" value="1"/>
</dbReference>
<dbReference type="Gene3D" id="3.30.200.20">
    <property type="entry name" value="Phosphorylase Kinase, domain 1"/>
    <property type="match status" value="1"/>
</dbReference>
<evidence type="ECO:0000256" key="13">
    <source>
        <dbReference type="ARBA" id="ARBA00022842"/>
    </source>
</evidence>
<comment type="caution">
    <text evidence="22">The sequence shown here is derived from an EMBL/GenBank/DDBJ whole genome shotgun (WGS) entry which is preliminary data.</text>
</comment>
<evidence type="ECO:0000256" key="12">
    <source>
        <dbReference type="ARBA" id="ARBA00022840"/>
    </source>
</evidence>
<evidence type="ECO:0000256" key="11">
    <source>
        <dbReference type="ARBA" id="ARBA00022801"/>
    </source>
</evidence>
<dbReference type="Proteomes" id="UP000011958">
    <property type="component" value="Unassembled WGS sequence"/>
</dbReference>